<feature type="region of interest" description="Disordered" evidence="1">
    <location>
        <begin position="1"/>
        <end position="78"/>
    </location>
</feature>
<protein>
    <submittedName>
        <fullName evidence="3">Uncharacterized protein</fullName>
    </submittedName>
</protein>
<feature type="compositionally biased region" description="Low complexity" evidence="1">
    <location>
        <begin position="8"/>
        <end position="29"/>
    </location>
</feature>
<dbReference type="RefSeq" id="WP_202556057.1">
    <property type="nucleotide sequence ID" value="NZ_JAVRES010000002.1"/>
</dbReference>
<keyword evidence="4" id="KW-1185">Reference proteome</keyword>
<evidence type="ECO:0000256" key="1">
    <source>
        <dbReference type="SAM" id="MobiDB-lite"/>
    </source>
</evidence>
<feature type="transmembrane region" description="Helical" evidence="2">
    <location>
        <begin position="86"/>
        <end position="109"/>
    </location>
</feature>
<dbReference type="SUPFAM" id="SSF81995">
    <property type="entry name" value="beta-sandwich domain of Sec23/24"/>
    <property type="match status" value="1"/>
</dbReference>
<dbReference type="EMBL" id="JAVRES010000002">
    <property type="protein sequence ID" value="MDT0434681.1"/>
    <property type="molecule type" value="Genomic_DNA"/>
</dbReference>
<keyword evidence="2" id="KW-0472">Membrane</keyword>
<reference evidence="4" key="1">
    <citation type="submission" date="2023-07" db="EMBL/GenBank/DDBJ databases">
        <title>30 novel species of actinomycetes from the DSMZ collection.</title>
        <authorList>
            <person name="Nouioui I."/>
        </authorList>
    </citation>
    <scope>NUCLEOTIDE SEQUENCE [LARGE SCALE GENOMIC DNA]</scope>
    <source>
        <strain evidence="4">DSM 41981</strain>
    </source>
</reference>
<name>A0ABD5EJ81_9ACTN</name>
<feature type="compositionally biased region" description="Low complexity" evidence="1">
    <location>
        <begin position="57"/>
        <end position="75"/>
    </location>
</feature>
<dbReference type="AlphaFoldDB" id="A0ABD5EJ81"/>
<keyword evidence="2" id="KW-0812">Transmembrane</keyword>
<dbReference type="Proteomes" id="UP001183535">
    <property type="component" value="Unassembled WGS sequence"/>
</dbReference>
<accession>A0ABD5EJ81</accession>
<organism evidence="3 4">
    <name type="scientific">Streptomyces doudnae</name>
    <dbReference type="NCBI Taxonomy" id="3075536"/>
    <lineage>
        <taxon>Bacteria</taxon>
        <taxon>Bacillati</taxon>
        <taxon>Actinomycetota</taxon>
        <taxon>Actinomycetes</taxon>
        <taxon>Kitasatosporales</taxon>
        <taxon>Streptomycetaceae</taxon>
        <taxon>Streptomyces</taxon>
    </lineage>
</organism>
<evidence type="ECO:0000256" key="2">
    <source>
        <dbReference type="SAM" id="Phobius"/>
    </source>
</evidence>
<feature type="compositionally biased region" description="Pro residues" evidence="1">
    <location>
        <begin position="45"/>
        <end position="56"/>
    </location>
</feature>
<sequence>MPPPPQNPHGQQPSQDPYGQQPPAQGPYGQQPPPPPAPYGQQPPQQGPFTPPPGQPPYGAAPYPQQQPPYGWGAPMAPPPRKRRTGLILGIVGGAVALVVVGVVLLAVIGSKVADKALPEAKFTLDLPRTLVDDSYELSEDLSRSEGKSIVDEADGAWDAKVDGAAVGRYSLGGDETKGTLVVSGMYGRFMNTDLARRNMMKGAAQGAGAKVAVPPKDFHPGGADGVTVTCEVLTQVQAGTELTLPVCGWTDENTGASIAEVTAESVVKDPADIDLEKAAATTLKVRSEIRKAID</sequence>
<keyword evidence="2" id="KW-1133">Transmembrane helix</keyword>
<evidence type="ECO:0000313" key="3">
    <source>
        <dbReference type="EMBL" id="MDT0434681.1"/>
    </source>
</evidence>
<proteinExistence type="predicted"/>
<evidence type="ECO:0000313" key="4">
    <source>
        <dbReference type="Proteomes" id="UP001183535"/>
    </source>
</evidence>
<gene>
    <name evidence="3" type="ORF">RM877_08295</name>
</gene>
<comment type="caution">
    <text evidence="3">The sequence shown here is derived from an EMBL/GenBank/DDBJ whole genome shotgun (WGS) entry which is preliminary data.</text>
</comment>